<evidence type="ECO:0000259" key="6">
    <source>
        <dbReference type="Pfam" id="PF01494"/>
    </source>
</evidence>
<dbReference type="SUPFAM" id="SSF51905">
    <property type="entry name" value="FAD/NAD(P)-binding domain"/>
    <property type="match status" value="1"/>
</dbReference>
<evidence type="ECO:0000313" key="7">
    <source>
        <dbReference type="EMBL" id="KZT54767.1"/>
    </source>
</evidence>
<dbReference type="InParanoid" id="A0A165EFM4"/>
<dbReference type="InterPro" id="IPR036188">
    <property type="entry name" value="FAD/NAD-bd_sf"/>
</dbReference>
<keyword evidence="4" id="KW-0560">Oxidoreductase</keyword>
<dbReference type="EMBL" id="KV424007">
    <property type="protein sequence ID" value="KZT54767.1"/>
    <property type="molecule type" value="Genomic_DNA"/>
</dbReference>
<dbReference type="PRINTS" id="PR00420">
    <property type="entry name" value="RNGMNOXGNASE"/>
</dbReference>
<keyword evidence="8" id="KW-1185">Reference proteome</keyword>
<dbReference type="GO" id="GO:0004497">
    <property type="term" value="F:monooxygenase activity"/>
    <property type="evidence" value="ECO:0007669"/>
    <property type="project" value="UniProtKB-KW"/>
</dbReference>
<dbReference type="PANTHER" id="PTHR13789:SF309">
    <property type="entry name" value="PUTATIVE (AFU_ORTHOLOGUE AFUA_6G14510)-RELATED"/>
    <property type="match status" value="1"/>
</dbReference>
<evidence type="ECO:0000256" key="5">
    <source>
        <dbReference type="ARBA" id="ARBA00023033"/>
    </source>
</evidence>
<dbReference type="InterPro" id="IPR002938">
    <property type="entry name" value="FAD-bd"/>
</dbReference>
<feature type="domain" description="FAD-binding" evidence="6">
    <location>
        <begin position="4"/>
        <end position="352"/>
    </location>
</feature>
<evidence type="ECO:0000256" key="2">
    <source>
        <dbReference type="ARBA" id="ARBA00022630"/>
    </source>
</evidence>
<sequence length="403" mass="44576">MSKSVIIIGCGIAGPVLAMLLKHKGFDVVIYERQSEIQQSGLTLGLSPQTFKVLNILGLAEPLLKECQALDEGVTYSQVRKQELGRIDVSRMRRGFGWPLVLAVRTRYCQFLYESAKERGVEIHFKKRCVDVLQEDERVTAVFEDGTEAEGDLLVGCDGLHSAVRDILFGKEEVTYMGLVQIGGFSPTPEVLKSDKATMRQFFGDGAHFMGAPVSSDQMVWVTTIPQPTEAREDWRRLSLEEAHEMVKGLQAASWENGPKQLIAGATGVTKYGLYERPILDIWHKGRVVLLGDAAHPTSPHIGQGANQAMEDCYHLVRLLCKAGPFTDTSLETAFTEYESIRIPIVRKSVAQAKKEGERRVTVGKEACDARDEAILAGGGHDPERMKVQMELIMGPFVGESEI</sequence>
<protein>
    <submittedName>
        <fullName evidence="7">FAD/NAD(P)-binding domain-containing protein</fullName>
    </submittedName>
</protein>
<name>A0A165EFM4_9BASI</name>
<comment type="similarity">
    <text evidence="1">Belongs to the paxM FAD-dependent monooxygenase family.</text>
</comment>
<dbReference type="OrthoDB" id="47494at2759"/>
<organism evidence="7 8">
    <name type="scientific">Calocera cornea HHB12733</name>
    <dbReference type="NCBI Taxonomy" id="1353952"/>
    <lineage>
        <taxon>Eukaryota</taxon>
        <taxon>Fungi</taxon>
        <taxon>Dikarya</taxon>
        <taxon>Basidiomycota</taxon>
        <taxon>Agaricomycotina</taxon>
        <taxon>Dacrymycetes</taxon>
        <taxon>Dacrymycetales</taxon>
        <taxon>Dacrymycetaceae</taxon>
        <taxon>Calocera</taxon>
    </lineage>
</organism>
<dbReference type="InterPro" id="IPR050493">
    <property type="entry name" value="FAD-dep_Monooxygenase_BioMet"/>
</dbReference>
<proteinExistence type="inferred from homology"/>
<dbReference type="STRING" id="1353952.A0A165EFM4"/>
<keyword evidence="2" id="KW-0285">Flavoprotein</keyword>
<reference evidence="7 8" key="1">
    <citation type="journal article" date="2016" name="Mol. Biol. Evol.">
        <title>Comparative Genomics of Early-Diverging Mushroom-Forming Fungi Provides Insights into the Origins of Lignocellulose Decay Capabilities.</title>
        <authorList>
            <person name="Nagy L.G."/>
            <person name="Riley R."/>
            <person name="Tritt A."/>
            <person name="Adam C."/>
            <person name="Daum C."/>
            <person name="Floudas D."/>
            <person name="Sun H."/>
            <person name="Yadav J.S."/>
            <person name="Pangilinan J."/>
            <person name="Larsson K.H."/>
            <person name="Matsuura K."/>
            <person name="Barry K."/>
            <person name="Labutti K."/>
            <person name="Kuo R."/>
            <person name="Ohm R.A."/>
            <person name="Bhattacharya S.S."/>
            <person name="Shirouzu T."/>
            <person name="Yoshinaga Y."/>
            <person name="Martin F.M."/>
            <person name="Grigoriev I.V."/>
            <person name="Hibbett D.S."/>
        </authorList>
    </citation>
    <scope>NUCLEOTIDE SEQUENCE [LARGE SCALE GENOMIC DNA]</scope>
    <source>
        <strain evidence="7 8">HHB12733</strain>
    </source>
</reference>
<dbReference type="GO" id="GO:0071949">
    <property type="term" value="F:FAD binding"/>
    <property type="evidence" value="ECO:0007669"/>
    <property type="project" value="InterPro"/>
</dbReference>
<dbReference type="PANTHER" id="PTHR13789">
    <property type="entry name" value="MONOOXYGENASE"/>
    <property type="match status" value="1"/>
</dbReference>
<accession>A0A165EFM4</accession>
<dbReference type="Gene3D" id="3.50.50.60">
    <property type="entry name" value="FAD/NAD(P)-binding domain"/>
    <property type="match status" value="1"/>
</dbReference>
<evidence type="ECO:0000256" key="4">
    <source>
        <dbReference type="ARBA" id="ARBA00023002"/>
    </source>
</evidence>
<gene>
    <name evidence="7" type="ORF">CALCODRAFT_472882</name>
</gene>
<dbReference type="Proteomes" id="UP000076842">
    <property type="component" value="Unassembled WGS sequence"/>
</dbReference>
<dbReference type="AlphaFoldDB" id="A0A165EFM4"/>
<evidence type="ECO:0000256" key="1">
    <source>
        <dbReference type="ARBA" id="ARBA00007992"/>
    </source>
</evidence>
<keyword evidence="5" id="KW-0503">Monooxygenase</keyword>
<evidence type="ECO:0000313" key="8">
    <source>
        <dbReference type="Proteomes" id="UP000076842"/>
    </source>
</evidence>
<dbReference type="Pfam" id="PF01494">
    <property type="entry name" value="FAD_binding_3"/>
    <property type="match status" value="1"/>
</dbReference>
<evidence type="ECO:0000256" key="3">
    <source>
        <dbReference type="ARBA" id="ARBA00022827"/>
    </source>
</evidence>
<keyword evidence="3" id="KW-0274">FAD</keyword>